<proteinExistence type="predicted"/>
<feature type="non-terminal residue" evidence="1">
    <location>
        <position position="1"/>
    </location>
</feature>
<dbReference type="EMBL" id="CAJOBE010060174">
    <property type="protein sequence ID" value="CAF4384019.1"/>
    <property type="molecule type" value="Genomic_DNA"/>
</dbReference>
<comment type="caution">
    <text evidence="1">The sequence shown here is derived from an EMBL/GenBank/DDBJ whole genome shotgun (WGS) entry which is preliminary data.</text>
</comment>
<protein>
    <submittedName>
        <fullName evidence="1">Uncharacterized protein</fullName>
    </submittedName>
</protein>
<dbReference type="Proteomes" id="UP000663874">
    <property type="component" value="Unassembled WGS sequence"/>
</dbReference>
<evidence type="ECO:0000313" key="1">
    <source>
        <dbReference type="EMBL" id="CAF4384019.1"/>
    </source>
</evidence>
<feature type="non-terminal residue" evidence="1">
    <location>
        <position position="91"/>
    </location>
</feature>
<evidence type="ECO:0000313" key="2">
    <source>
        <dbReference type="Proteomes" id="UP000663874"/>
    </source>
</evidence>
<dbReference type="AlphaFoldDB" id="A0A820N7H1"/>
<accession>A0A820N7H1</accession>
<reference evidence="1" key="1">
    <citation type="submission" date="2021-02" db="EMBL/GenBank/DDBJ databases">
        <authorList>
            <person name="Nowell W R."/>
        </authorList>
    </citation>
    <scope>NUCLEOTIDE SEQUENCE</scope>
</reference>
<sequence>MSVDVDFFPHLLMKDSILTTQYDRRNSWTISVSSSSSSSTATTTTTNTTSWFERKLFSHFKRFFRRKSLSLISNRRISSSNIENILSLPVN</sequence>
<gene>
    <name evidence="1" type="ORF">FNK824_LOCUS43399</name>
</gene>
<organism evidence="1 2">
    <name type="scientific">Rotaria sordida</name>
    <dbReference type="NCBI Taxonomy" id="392033"/>
    <lineage>
        <taxon>Eukaryota</taxon>
        <taxon>Metazoa</taxon>
        <taxon>Spiralia</taxon>
        <taxon>Gnathifera</taxon>
        <taxon>Rotifera</taxon>
        <taxon>Eurotatoria</taxon>
        <taxon>Bdelloidea</taxon>
        <taxon>Philodinida</taxon>
        <taxon>Philodinidae</taxon>
        <taxon>Rotaria</taxon>
    </lineage>
</organism>
<name>A0A820N7H1_9BILA</name>